<reference evidence="9 10" key="1">
    <citation type="journal article" date="2021" name="Sci. Rep.">
        <title>The distribution of antibiotic resistance genes in chicken gut microbiota commensals.</title>
        <authorList>
            <person name="Juricova H."/>
            <person name="Matiasovicova J."/>
            <person name="Kubasova T."/>
            <person name="Cejkova D."/>
            <person name="Rychlik I."/>
        </authorList>
    </citation>
    <scope>NUCLEOTIDE SEQUENCE [LARGE SCALE GENOMIC DNA]</scope>
    <source>
        <strain evidence="9 10">An810</strain>
    </source>
</reference>
<dbReference type="InterPro" id="IPR007227">
    <property type="entry name" value="Cell_shape_determining_MreD"/>
</dbReference>
<name>A0ABS2EPF8_9LACO</name>
<feature type="transmembrane region" description="Helical" evidence="8">
    <location>
        <begin position="67"/>
        <end position="95"/>
    </location>
</feature>
<keyword evidence="10" id="KW-1185">Reference proteome</keyword>
<evidence type="ECO:0000256" key="2">
    <source>
        <dbReference type="ARBA" id="ARBA00007776"/>
    </source>
</evidence>
<gene>
    <name evidence="9" type="primary">mreD</name>
    <name evidence="9" type="ORF">H5993_04945</name>
</gene>
<keyword evidence="7 8" id="KW-0472">Membrane</keyword>
<evidence type="ECO:0000256" key="3">
    <source>
        <dbReference type="ARBA" id="ARBA00022475"/>
    </source>
</evidence>
<dbReference type="NCBIfam" id="TIGR03426">
    <property type="entry name" value="shape_MreD"/>
    <property type="match status" value="1"/>
</dbReference>
<keyword evidence="4 8" id="KW-0812">Transmembrane</keyword>
<dbReference type="RefSeq" id="WP_204776472.1">
    <property type="nucleotide sequence ID" value="NZ_JACJJQ010000018.1"/>
</dbReference>
<evidence type="ECO:0000256" key="4">
    <source>
        <dbReference type="ARBA" id="ARBA00022692"/>
    </source>
</evidence>
<dbReference type="Pfam" id="PF04093">
    <property type="entry name" value="MreD"/>
    <property type="match status" value="1"/>
</dbReference>
<feature type="transmembrane region" description="Helical" evidence="8">
    <location>
        <begin position="107"/>
        <end position="127"/>
    </location>
</feature>
<comment type="caution">
    <text evidence="9">The sequence shown here is derived from an EMBL/GenBank/DDBJ whole genome shotgun (WGS) entry which is preliminary data.</text>
</comment>
<evidence type="ECO:0000256" key="8">
    <source>
        <dbReference type="SAM" id="Phobius"/>
    </source>
</evidence>
<sequence length="177" mass="20369">MYRLSRLRYLFPIGLFIMFFLDGSLSKIFASFFFSYPYATVSQLTLLWFVMAYFFEGDIQIPLTFFAVIAGVVADVYYSGILGLFIFLYPLIVWLTRVLAHSFNPSFLTSILIFFIDVAAFEFLNYLAYNIVGVTTMSIVDFVVDVLTPTLALNLVYFVVLYWPISAIFKWATKGEN</sequence>
<evidence type="ECO:0000256" key="1">
    <source>
        <dbReference type="ARBA" id="ARBA00004651"/>
    </source>
</evidence>
<evidence type="ECO:0000313" key="10">
    <source>
        <dbReference type="Proteomes" id="UP000776629"/>
    </source>
</evidence>
<proteinExistence type="inferred from homology"/>
<comment type="similarity">
    <text evidence="2">Belongs to the MreD family.</text>
</comment>
<comment type="subcellular location">
    <subcellularLocation>
        <location evidence="1">Cell membrane</location>
        <topology evidence="1">Multi-pass membrane protein</topology>
    </subcellularLocation>
</comment>
<organism evidence="9 10">
    <name type="scientific">Limosilactobacillus alvi</name>
    <dbReference type="NCBI Taxonomy" id="990412"/>
    <lineage>
        <taxon>Bacteria</taxon>
        <taxon>Bacillati</taxon>
        <taxon>Bacillota</taxon>
        <taxon>Bacilli</taxon>
        <taxon>Lactobacillales</taxon>
        <taxon>Lactobacillaceae</taxon>
        <taxon>Limosilactobacillus</taxon>
    </lineage>
</organism>
<keyword evidence="5" id="KW-0133">Cell shape</keyword>
<protein>
    <submittedName>
        <fullName evidence="9">Rod shape-determining protein MreD</fullName>
    </submittedName>
</protein>
<keyword evidence="6 8" id="KW-1133">Transmembrane helix</keyword>
<keyword evidence="3" id="KW-1003">Cell membrane</keyword>
<accession>A0ABS2EPF8</accession>
<evidence type="ECO:0000256" key="7">
    <source>
        <dbReference type="ARBA" id="ARBA00023136"/>
    </source>
</evidence>
<evidence type="ECO:0000313" key="9">
    <source>
        <dbReference type="EMBL" id="MBM6754106.1"/>
    </source>
</evidence>
<feature type="transmembrane region" description="Helical" evidence="8">
    <location>
        <begin position="139"/>
        <end position="165"/>
    </location>
</feature>
<evidence type="ECO:0000256" key="5">
    <source>
        <dbReference type="ARBA" id="ARBA00022960"/>
    </source>
</evidence>
<dbReference type="EMBL" id="JACJJQ010000018">
    <property type="protein sequence ID" value="MBM6754106.1"/>
    <property type="molecule type" value="Genomic_DNA"/>
</dbReference>
<dbReference type="Proteomes" id="UP000776629">
    <property type="component" value="Unassembled WGS sequence"/>
</dbReference>
<evidence type="ECO:0000256" key="6">
    <source>
        <dbReference type="ARBA" id="ARBA00022989"/>
    </source>
</evidence>